<dbReference type="EMBL" id="JBHEZY010000002">
    <property type="protein sequence ID" value="MFC1430383.1"/>
    <property type="molecule type" value="Genomic_DNA"/>
</dbReference>
<dbReference type="EMBL" id="JBHEZX010000001">
    <property type="protein sequence ID" value="MFC1408038.1"/>
    <property type="molecule type" value="Genomic_DNA"/>
</dbReference>
<evidence type="ECO:0000313" key="2">
    <source>
        <dbReference type="EMBL" id="MFC1408038.1"/>
    </source>
</evidence>
<dbReference type="SUPFAM" id="SSF54427">
    <property type="entry name" value="NTF2-like"/>
    <property type="match status" value="1"/>
</dbReference>
<comment type="caution">
    <text evidence="2">The sequence shown here is derived from an EMBL/GenBank/DDBJ whole genome shotgun (WGS) entry which is preliminary data.</text>
</comment>
<evidence type="ECO:0000313" key="3">
    <source>
        <dbReference type="EMBL" id="MFC1430383.1"/>
    </source>
</evidence>
<evidence type="ECO:0000259" key="1">
    <source>
        <dbReference type="Pfam" id="PF13577"/>
    </source>
</evidence>
<evidence type="ECO:0000313" key="5">
    <source>
        <dbReference type="Proteomes" id="UP001592582"/>
    </source>
</evidence>
<organism evidence="2 5">
    <name type="scientific">Streptacidiphilus alkalitolerans</name>
    <dbReference type="NCBI Taxonomy" id="3342712"/>
    <lineage>
        <taxon>Bacteria</taxon>
        <taxon>Bacillati</taxon>
        <taxon>Actinomycetota</taxon>
        <taxon>Actinomycetes</taxon>
        <taxon>Kitasatosporales</taxon>
        <taxon>Streptomycetaceae</taxon>
        <taxon>Streptacidiphilus</taxon>
    </lineage>
</organism>
<proteinExistence type="predicted"/>
<feature type="domain" description="SnoaL-like" evidence="1">
    <location>
        <begin position="5"/>
        <end position="131"/>
    </location>
</feature>
<dbReference type="Gene3D" id="3.10.450.50">
    <property type="match status" value="1"/>
</dbReference>
<dbReference type="Proteomes" id="UP001592582">
    <property type="component" value="Unassembled WGS sequence"/>
</dbReference>
<dbReference type="CDD" id="cd00531">
    <property type="entry name" value="NTF2_like"/>
    <property type="match status" value="1"/>
</dbReference>
<accession>A0ABV6V2Y2</accession>
<dbReference type="InterPro" id="IPR037401">
    <property type="entry name" value="SnoaL-like"/>
</dbReference>
<evidence type="ECO:0000313" key="4">
    <source>
        <dbReference type="Proteomes" id="UP001592530"/>
    </source>
</evidence>
<reference evidence="4 5" key="1">
    <citation type="submission" date="2024-09" db="EMBL/GenBank/DDBJ databases">
        <authorList>
            <person name="Lee S.D."/>
        </authorList>
    </citation>
    <scope>NUCLEOTIDE SEQUENCE [LARGE SCALE GENOMIC DNA]</scope>
    <source>
        <strain evidence="2 5">N1-1</strain>
        <strain evidence="3 4">N1-3</strain>
    </source>
</reference>
<protein>
    <submittedName>
        <fullName evidence="2">Nuclear transport factor 2 family protein</fullName>
    </submittedName>
</protein>
<dbReference type="RefSeq" id="WP_380501496.1">
    <property type="nucleotide sequence ID" value="NZ_JBHEZX010000001.1"/>
</dbReference>
<dbReference type="Proteomes" id="UP001592530">
    <property type="component" value="Unassembled WGS sequence"/>
</dbReference>
<name>A0ABV6V2Y2_9ACTN</name>
<keyword evidence="5" id="KW-1185">Reference proteome</keyword>
<dbReference type="Pfam" id="PF13577">
    <property type="entry name" value="SnoaL_4"/>
    <property type="match status" value="1"/>
</dbReference>
<gene>
    <name evidence="3" type="ORF">ACEZDB_06855</name>
    <name evidence="2" type="ORF">ACEZDG_01950</name>
</gene>
<dbReference type="InterPro" id="IPR032710">
    <property type="entry name" value="NTF2-like_dom_sf"/>
</dbReference>
<sequence length="146" mass="16271">MLSLQELSDRIEIQDLLVRYAHAVDTREWKLFAELFTEDAVVDYTAFGGPRGTVEEVTAFLSSVLPMFSATQHLVANSAVTLDGDRATARTMCHNPMALPGEEGEAGLLLCGLWYVDELVRTPDGWKLRRRSEDKAYSIVLKPPEA</sequence>